<dbReference type="FunFam" id="3.40.30.10:FF:000030">
    <property type="entry name" value="Protein disulfide-isomerase"/>
    <property type="match status" value="1"/>
</dbReference>
<dbReference type="WBParaSite" id="DME_0000375201-mRNA-1">
    <property type="protein sequence ID" value="DME_0000375201-mRNA-1"/>
    <property type="gene ID" value="DME_0000375201"/>
</dbReference>
<dbReference type="Proteomes" id="UP000038040">
    <property type="component" value="Unplaced"/>
</dbReference>
<keyword evidence="6" id="KW-0677">Repeat</keyword>
<sequence>MSFLYIGFYKFLIFTYEYKVKFKFCLKNFLRKFWEWFFFISFFFQQNFDQVIKDNEFVLVEFYAPWCGHCKALAPHYANAAKELRDEGSPIKLGKVDATVHTELSSKYEVRGYPTLKLFRSGTPQEYSGGREASQIVSWLKKKTGPPAKTLTTVDEFTDFQESADVVVIAYYKDMDSDSAKIFLNVAGTFDDIPFGITSEKKIATKMEMEKEGIVLLKKFDERRNDFEEDLSADNLKKFVHVNRLGLITEFTQDSAAVVFGGEIKKHLLLFIEKESKEFEKIEADFREAAKHFRGKVLFVYINTDVEDNGRIMEFFGLNKSDLPALRIISLEEDLTKFKPDTDEITTSGMIKFVMDYLDGKLKPHLMSEEIPDDWDKQPVKIIVGKNFDQIAKDKNKDVIILFYAPWCGHCKQLMPIWEKLGEKYKDNDKIIVAKMDATANEVENVKIHSFPTIKFFPMNSDKMVDFSGDRTLEGLTKFLESGGKEGAGMSDAEKAEAEAEDEEEETEDKHTEL</sequence>
<comment type="subcellular location">
    <subcellularLocation>
        <location evidence="2">Endoplasmic reticulum lumen</location>
    </subcellularLocation>
</comment>
<evidence type="ECO:0000256" key="5">
    <source>
        <dbReference type="ARBA" id="ARBA00022729"/>
    </source>
</evidence>
<protein>
    <recommendedName>
        <fullName evidence="4 13">Protein disulfide-isomerase</fullName>
        <ecNumber evidence="4 13">5.3.4.1</ecNumber>
    </recommendedName>
</protein>
<dbReference type="GO" id="GO:0003756">
    <property type="term" value="F:protein disulfide isomerase activity"/>
    <property type="evidence" value="ECO:0007669"/>
    <property type="project" value="UniProtKB-EC"/>
</dbReference>
<keyword evidence="7" id="KW-0256">Endoplasmic reticulum</keyword>
<dbReference type="PROSITE" id="PS00194">
    <property type="entry name" value="THIOREDOXIN_1"/>
    <property type="match status" value="2"/>
</dbReference>
<dbReference type="Gene3D" id="3.40.30.10">
    <property type="entry name" value="Glutaredoxin"/>
    <property type="match status" value="4"/>
</dbReference>
<comment type="catalytic activity">
    <reaction evidence="1 13">
        <text>Catalyzes the rearrangement of -S-S- bonds in proteins.</text>
        <dbReference type="EC" id="5.3.4.1"/>
    </reaction>
</comment>
<dbReference type="InterPro" id="IPR005788">
    <property type="entry name" value="PDI_thioredoxin-like_dom"/>
</dbReference>
<dbReference type="PANTHER" id="PTHR18929">
    <property type="entry name" value="PROTEIN DISULFIDE ISOMERASE"/>
    <property type="match status" value="1"/>
</dbReference>
<dbReference type="InterPro" id="IPR005792">
    <property type="entry name" value="Prot_disulphide_isomerase"/>
</dbReference>
<dbReference type="GO" id="GO:0006457">
    <property type="term" value="P:protein folding"/>
    <property type="evidence" value="ECO:0007669"/>
    <property type="project" value="TreeGrafter"/>
</dbReference>
<dbReference type="CDD" id="cd02961">
    <property type="entry name" value="PDI_a_family"/>
    <property type="match status" value="1"/>
</dbReference>
<dbReference type="Pfam" id="PF13848">
    <property type="entry name" value="Thioredoxin_6"/>
    <property type="match status" value="1"/>
</dbReference>
<name>A0A0N4U9I2_DRAME</name>
<dbReference type="NCBIfam" id="TIGR01126">
    <property type="entry name" value="pdi_dom"/>
    <property type="match status" value="2"/>
</dbReference>
<dbReference type="EMBL" id="UYYG01001162">
    <property type="protein sequence ID" value="VDN57784.1"/>
    <property type="molecule type" value="Genomic_DNA"/>
</dbReference>
<dbReference type="EC" id="5.3.4.1" evidence="4 13"/>
<dbReference type="InterPro" id="IPR036249">
    <property type="entry name" value="Thioredoxin-like_sf"/>
</dbReference>
<keyword evidence="10 11" id="KW-0676">Redox-active center</keyword>
<proteinExistence type="inferred from homology"/>
<evidence type="ECO:0000256" key="10">
    <source>
        <dbReference type="ARBA" id="ARBA00023284"/>
    </source>
</evidence>
<evidence type="ECO:0000256" key="8">
    <source>
        <dbReference type="ARBA" id="ARBA00023157"/>
    </source>
</evidence>
<feature type="region of interest" description="Disordered" evidence="14">
    <location>
        <begin position="481"/>
        <end position="514"/>
    </location>
</feature>
<accession>A0A0N4U9I2</accession>
<evidence type="ECO:0000256" key="7">
    <source>
        <dbReference type="ARBA" id="ARBA00022824"/>
    </source>
</evidence>
<evidence type="ECO:0000256" key="1">
    <source>
        <dbReference type="ARBA" id="ARBA00001182"/>
    </source>
</evidence>
<dbReference type="InterPro" id="IPR017937">
    <property type="entry name" value="Thioredoxin_CS"/>
</dbReference>
<keyword evidence="9 13" id="KW-0413">Isomerase</keyword>
<dbReference type="FunFam" id="3.40.30.10:FF:000027">
    <property type="entry name" value="protein disulfide-isomerase A2"/>
    <property type="match status" value="1"/>
</dbReference>
<evidence type="ECO:0000256" key="9">
    <source>
        <dbReference type="ARBA" id="ARBA00023235"/>
    </source>
</evidence>
<dbReference type="Proteomes" id="UP000274756">
    <property type="component" value="Unassembled WGS sequence"/>
</dbReference>
<dbReference type="AlphaFoldDB" id="A0A0N4U9I2"/>
<evidence type="ECO:0000313" key="18">
    <source>
        <dbReference type="Proteomes" id="UP000274756"/>
    </source>
</evidence>
<organism evidence="17 19">
    <name type="scientific">Dracunculus medinensis</name>
    <name type="common">Guinea worm</name>
    <dbReference type="NCBI Taxonomy" id="318479"/>
    <lineage>
        <taxon>Eukaryota</taxon>
        <taxon>Metazoa</taxon>
        <taxon>Ecdysozoa</taxon>
        <taxon>Nematoda</taxon>
        <taxon>Chromadorea</taxon>
        <taxon>Rhabditida</taxon>
        <taxon>Spirurina</taxon>
        <taxon>Dracunculoidea</taxon>
        <taxon>Dracunculidae</taxon>
        <taxon>Dracunculus</taxon>
    </lineage>
</organism>
<reference evidence="19" key="1">
    <citation type="submission" date="2017-02" db="UniProtKB">
        <authorList>
            <consortium name="WormBaseParasite"/>
        </authorList>
    </citation>
    <scope>IDENTIFICATION</scope>
</reference>
<dbReference type="GO" id="GO:0003810">
    <property type="term" value="F:protein-glutamine gamma-glutamyltransferase activity"/>
    <property type="evidence" value="ECO:0007669"/>
    <property type="project" value="UniProtKB-ARBA"/>
</dbReference>
<evidence type="ECO:0000256" key="3">
    <source>
        <dbReference type="ARBA" id="ARBA00006347"/>
    </source>
</evidence>
<evidence type="ECO:0000256" key="4">
    <source>
        <dbReference type="ARBA" id="ARBA00012723"/>
    </source>
</evidence>
<gene>
    <name evidence="16" type="ORF">DME_LOCUS7757</name>
</gene>
<dbReference type="PRINTS" id="PR00421">
    <property type="entry name" value="THIOREDOXIN"/>
</dbReference>
<evidence type="ECO:0000259" key="15">
    <source>
        <dbReference type="PROSITE" id="PS51352"/>
    </source>
</evidence>
<reference evidence="16 18" key="2">
    <citation type="submission" date="2018-11" db="EMBL/GenBank/DDBJ databases">
        <authorList>
            <consortium name="Pathogen Informatics"/>
        </authorList>
    </citation>
    <scope>NUCLEOTIDE SEQUENCE [LARGE SCALE GENOMIC DNA]</scope>
</reference>
<dbReference type="PROSITE" id="PS51352">
    <property type="entry name" value="THIOREDOXIN_2"/>
    <property type="match status" value="2"/>
</dbReference>
<evidence type="ECO:0000313" key="19">
    <source>
        <dbReference type="WBParaSite" id="DME_0000375201-mRNA-1"/>
    </source>
</evidence>
<dbReference type="Pfam" id="PF00085">
    <property type="entry name" value="Thioredoxin"/>
    <property type="match status" value="2"/>
</dbReference>
<keyword evidence="8 11" id="KW-1015">Disulfide bond</keyword>
<evidence type="ECO:0000313" key="17">
    <source>
        <dbReference type="Proteomes" id="UP000038040"/>
    </source>
</evidence>
<dbReference type="CDD" id="cd02981">
    <property type="entry name" value="PDI_b_family"/>
    <property type="match status" value="1"/>
</dbReference>
<dbReference type="InterPro" id="IPR013766">
    <property type="entry name" value="Thioredoxin_domain"/>
</dbReference>
<dbReference type="FunFam" id="3.40.30.10:FF:000042">
    <property type="entry name" value="protein disulfide-isomerase A2"/>
    <property type="match status" value="1"/>
</dbReference>
<dbReference type="FunFam" id="3.40.30.10:FF:000023">
    <property type="entry name" value="Protein disulfide-isomerase"/>
    <property type="match status" value="1"/>
</dbReference>
<dbReference type="CDD" id="cd02995">
    <property type="entry name" value="PDI_a_PDI_a'_C"/>
    <property type="match status" value="1"/>
</dbReference>
<comment type="similarity">
    <text evidence="3 12">Belongs to the protein disulfide isomerase family.</text>
</comment>
<dbReference type="CDD" id="cd02982">
    <property type="entry name" value="PDI_b'_family"/>
    <property type="match status" value="1"/>
</dbReference>
<evidence type="ECO:0000256" key="6">
    <source>
        <dbReference type="ARBA" id="ARBA00022737"/>
    </source>
</evidence>
<dbReference type="GO" id="GO:0005788">
    <property type="term" value="C:endoplasmic reticulum lumen"/>
    <property type="evidence" value="ECO:0007669"/>
    <property type="project" value="UniProtKB-SubCell"/>
</dbReference>
<evidence type="ECO:0000313" key="16">
    <source>
        <dbReference type="EMBL" id="VDN57784.1"/>
    </source>
</evidence>
<evidence type="ECO:0000256" key="13">
    <source>
        <dbReference type="RuleBase" id="RU361130"/>
    </source>
</evidence>
<dbReference type="GO" id="GO:0034976">
    <property type="term" value="P:response to endoplasmic reticulum stress"/>
    <property type="evidence" value="ECO:0007669"/>
    <property type="project" value="TreeGrafter"/>
</dbReference>
<dbReference type="SUPFAM" id="SSF52833">
    <property type="entry name" value="Thioredoxin-like"/>
    <property type="match status" value="4"/>
</dbReference>
<feature type="domain" description="Thioredoxin" evidence="15">
    <location>
        <begin position="15"/>
        <end position="145"/>
    </location>
</feature>
<evidence type="ECO:0000256" key="2">
    <source>
        <dbReference type="ARBA" id="ARBA00004319"/>
    </source>
</evidence>
<dbReference type="PANTHER" id="PTHR18929:SF240">
    <property type="entry name" value="PROTEIN DISULFIDE-ISOMERASE"/>
    <property type="match status" value="1"/>
</dbReference>
<dbReference type="NCBIfam" id="TIGR01130">
    <property type="entry name" value="ER_PDI_fam"/>
    <property type="match status" value="1"/>
</dbReference>
<feature type="disulfide bond" description="Redox-active" evidence="11">
    <location>
        <begin position="408"/>
        <end position="411"/>
    </location>
</feature>
<feature type="disulfide bond" description="Redox-active" evidence="11">
    <location>
        <begin position="67"/>
        <end position="70"/>
    </location>
</feature>
<keyword evidence="5" id="KW-0732">Signal</keyword>
<feature type="domain" description="Thioredoxin" evidence="15">
    <location>
        <begin position="357"/>
        <end position="485"/>
    </location>
</feature>
<dbReference type="OrthoDB" id="72053at2759"/>
<dbReference type="STRING" id="318479.A0A0N4U9I2"/>
<keyword evidence="18" id="KW-1185">Reference proteome</keyword>
<evidence type="ECO:0000256" key="12">
    <source>
        <dbReference type="RuleBase" id="RU004208"/>
    </source>
</evidence>
<evidence type="ECO:0000256" key="11">
    <source>
        <dbReference type="PIRSR" id="PIRSR605792-51"/>
    </source>
</evidence>
<evidence type="ECO:0000256" key="14">
    <source>
        <dbReference type="SAM" id="MobiDB-lite"/>
    </source>
</evidence>